<dbReference type="OrthoDB" id="76898at2759"/>
<dbReference type="Pfam" id="PF08709">
    <property type="entry name" value="Ins145_P3_rec"/>
    <property type="match status" value="1"/>
</dbReference>
<organism evidence="4 5">
    <name type="scientific">Ophiophagus hannah</name>
    <name type="common">King cobra</name>
    <name type="synonym">Naja hannah</name>
    <dbReference type="NCBI Taxonomy" id="8665"/>
    <lineage>
        <taxon>Eukaryota</taxon>
        <taxon>Metazoa</taxon>
        <taxon>Chordata</taxon>
        <taxon>Craniata</taxon>
        <taxon>Vertebrata</taxon>
        <taxon>Euteleostomi</taxon>
        <taxon>Lepidosauria</taxon>
        <taxon>Squamata</taxon>
        <taxon>Bifurcata</taxon>
        <taxon>Unidentata</taxon>
        <taxon>Episquamata</taxon>
        <taxon>Toxicofera</taxon>
        <taxon>Serpentes</taxon>
        <taxon>Colubroidea</taxon>
        <taxon>Elapidae</taxon>
        <taxon>Elapinae</taxon>
        <taxon>Ophiophagus</taxon>
    </lineage>
</organism>
<feature type="compositionally biased region" description="Basic residues" evidence="1">
    <location>
        <begin position="57"/>
        <end position="68"/>
    </location>
</feature>
<feature type="domain" description="Inositol 1,4,5-trisphosphate/ryanodine receptor" evidence="3">
    <location>
        <begin position="98"/>
        <end position="147"/>
    </location>
</feature>
<keyword evidence="5" id="KW-1185">Reference proteome</keyword>
<feature type="non-terminal residue" evidence="4">
    <location>
        <position position="1"/>
    </location>
</feature>
<feature type="compositionally biased region" description="Basic and acidic residues" evidence="1">
    <location>
        <begin position="69"/>
        <end position="78"/>
    </location>
</feature>
<dbReference type="EMBL" id="AZIM01000420">
    <property type="protein sequence ID" value="ETE71173.1"/>
    <property type="molecule type" value="Genomic_DNA"/>
</dbReference>
<evidence type="ECO:0000256" key="1">
    <source>
        <dbReference type="SAM" id="MobiDB-lite"/>
    </source>
</evidence>
<evidence type="ECO:0000313" key="5">
    <source>
        <dbReference type="Proteomes" id="UP000018936"/>
    </source>
</evidence>
<feature type="signal peptide" evidence="2">
    <location>
        <begin position="1"/>
        <end position="28"/>
    </location>
</feature>
<evidence type="ECO:0000259" key="3">
    <source>
        <dbReference type="Pfam" id="PF08709"/>
    </source>
</evidence>
<reference evidence="4 5" key="1">
    <citation type="journal article" date="2013" name="Proc. Natl. Acad. Sci. U.S.A.">
        <title>The king cobra genome reveals dynamic gene evolution and adaptation in the snake venom system.</title>
        <authorList>
            <person name="Vonk F.J."/>
            <person name="Casewell N.R."/>
            <person name="Henkel C.V."/>
            <person name="Heimberg A.M."/>
            <person name="Jansen H.J."/>
            <person name="McCleary R.J."/>
            <person name="Kerkkamp H.M."/>
            <person name="Vos R.A."/>
            <person name="Guerreiro I."/>
            <person name="Calvete J.J."/>
            <person name="Wuster W."/>
            <person name="Woods A.E."/>
            <person name="Logan J.M."/>
            <person name="Harrison R.A."/>
            <person name="Castoe T.A."/>
            <person name="de Koning A.P."/>
            <person name="Pollock D.D."/>
            <person name="Yandell M."/>
            <person name="Calderon D."/>
            <person name="Renjifo C."/>
            <person name="Currier R.B."/>
            <person name="Salgado D."/>
            <person name="Pla D."/>
            <person name="Sanz L."/>
            <person name="Hyder A.S."/>
            <person name="Ribeiro J.M."/>
            <person name="Arntzen J.W."/>
            <person name="van den Thillart G.E."/>
            <person name="Boetzer M."/>
            <person name="Pirovano W."/>
            <person name="Dirks R.P."/>
            <person name="Spaink H.P."/>
            <person name="Duboule D."/>
            <person name="McGlinn E."/>
            <person name="Kini R.M."/>
            <person name="Richardson M.K."/>
        </authorList>
    </citation>
    <scope>NUCLEOTIDE SEQUENCE</scope>
    <source>
        <tissue evidence="4">Blood</tissue>
    </source>
</reference>
<evidence type="ECO:0000313" key="4">
    <source>
        <dbReference type="EMBL" id="ETE71173.1"/>
    </source>
</evidence>
<sequence length="151" mass="16694">MDKKPLKRAMFLIALSMLYGSFQRYQTAVPITSVNMGKMTQIGDENTNAGMIREKKHMGHATQKLKSRGVKEQSKGEESADTIWGRGRASKPQMSDKMSSFLHIGDICSLYAEGSTNGFISTLGLVDDRCVVQPETGDLNSPPKKFRGMKC</sequence>
<evidence type="ECO:0000256" key="2">
    <source>
        <dbReference type="SAM" id="SignalP"/>
    </source>
</evidence>
<keyword evidence="2" id="KW-0732">Signal</keyword>
<dbReference type="AlphaFoldDB" id="V8PAZ4"/>
<protein>
    <recommendedName>
        <fullName evidence="3">Inositol 1,4,5-trisphosphate/ryanodine receptor domain-containing protein</fullName>
    </recommendedName>
</protein>
<proteinExistence type="predicted"/>
<gene>
    <name evidence="4" type="ORF">L345_03012</name>
</gene>
<feature type="region of interest" description="Disordered" evidence="1">
    <location>
        <begin position="57"/>
        <end position="93"/>
    </location>
</feature>
<dbReference type="Proteomes" id="UP000018936">
    <property type="component" value="Unassembled WGS sequence"/>
</dbReference>
<name>V8PAZ4_OPHHA</name>
<comment type="caution">
    <text evidence="4">The sequence shown here is derived from an EMBL/GenBank/DDBJ whole genome shotgun (WGS) entry which is preliminary data.</text>
</comment>
<accession>V8PAZ4</accession>
<feature type="chain" id="PRO_5004771517" description="Inositol 1,4,5-trisphosphate/ryanodine receptor domain-containing protein" evidence="2">
    <location>
        <begin position="29"/>
        <end position="151"/>
    </location>
</feature>
<dbReference type="Gene3D" id="2.80.10.50">
    <property type="match status" value="1"/>
</dbReference>
<dbReference type="InterPro" id="IPR014821">
    <property type="entry name" value="Ins145_P3_rcpt"/>
</dbReference>